<reference evidence="4 5" key="1">
    <citation type="submission" date="2019-02" db="EMBL/GenBank/DDBJ databases">
        <title>Deep-cultivation of Planctomycetes and their phenomic and genomic characterization uncovers novel biology.</title>
        <authorList>
            <person name="Wiegand S."/>
            <person name="Jogler M."/>
            <person name="Boedeker C."/>
            <person name="Pinto D."/>
            <person name="Vollmers J."/>
            <person name="Rivas-Marin E."/>
            <person name="Kohn T."/>
            <person name="Peeters S.H."/>
            <person name="Heuer A."/>
            <person name="Rast P."/>
            <person name="Oberbeckmann S."/>
            <person name="Bunk B."/>
            <person name="Jeske O."/>
            <person name="Meyerdierks A."/>
            <person name="Storesund J.E."/>
            <person name="Kallscheuer N."/>
            <person name="Luecker S."/>
            <person name="Lage O.M."/>
            <person name="Pohl T."/>
            <person name="Merkel B.J."/>
            <person name="Hornburger P."/>
            <person name="Mueller R.-W."/>
            <person name="Bruemmer F."/>
            <person name="Labrenz M."/>
            <person name="Spormann A.M."/>
            <person name="Op Den Camp H."/>
            <person name="Overmann J."/>
            <person name="Amann R."/>
            <person name="Jetten M.S.M."/>
            <person name="Mascher T."/>
            <person name="Medema M.H."/>
            <person name="Devos D.P."/>
            <person name="Kaster A.-K."/>
            <person name="Ovreas L."/>
            <person name="Rohde M."/>
            <person name="Galperin M.Y."/>
            <person name="Jogler C."/>
        </authorList>
    </citation>
    <scope>NUCLEOTIDE SEQUENCE [LARGE SCALE GENOMIC DNA]</scope>
    <source>
        <strain evidence="4 5">KOR34</strain>
    </source>
</reference>
<name>A0A5C5VB69_9BACT</name>
<dbReference type="GO" id="GO:0016787">
    <property type="term" value="F:hydrolase activity"/>
    <property type="evidence" value="ECO:0007669"/>
    <property type="project" value="UniProtKB-KW"/>
</dbReference>
<dbReference type="EMBL" id="SIHJ01000001">
    <property type="protein sequence ID" value="TWT35207.1"/>
    <property type="molecule type" value="Genomic_DNA"/>
</dbReference>
<feature type="region of interest" description="Disordered" evidence="2">
    <location>
        <begin position="930"/>
        <end position="951"/>
    </location>
</feature>
<dbReference type="InterPro" id="IPR022385">
    <property type="entry name" value="Rhs_assc_core"/>
</dbReference>
<keyword evidence="5" id="KW-1185">Reference proteome</keyword>
<dbReference type="Gene3D" id="2.180.10.10">
    <property type="entry name" value="RHS repeat-associated core"/>
    <property type="match status" value="2"/>
</dbReference>
<accession>A0A5C5VB69</accession>
<feature type="region of interest" description="Disordered" evidence="2">
    <location>
        <begin position="398"/>
        <end position="428"/>
    </location>
</feature>
<dbReference type="EC" id="3.1.-.-" evidence="4"/>
<evidence type="ECO:0000313" key="4">
    <source>
        <dbReference type="EMBL" id="TWT35207.1"/>
    </source>
</evidence>
<sequence>MAAVLAVTEAVGWYLRFSQSGSTYTALYGARQTLTLDGNTWRVTDPDGTVWEFDAIDELISRRVSPGGEVTEYLKEDGRVVEKRSTLGGDVESRVFAYNSDGNVETATLYRGTTGAPHAEAVRRVVFAYYTALESGKGRPGDLKTVTTQAPDGVSGWDDLGTHYYRYYTADSSTAYAGGLKYVVGPSGYASLGSTPGNATDPQVAAVAEKAYEYDPTSRRVTYAATHGGSQEFSISFTESANAIGYNHWQLKTVATMPDGSTKTVFANHFGQDMLLDHEKSGEGRWIHYSEFSEQNGRVTLRAQPSAIDMSGAPYDEGFADLDVQLNESSGLINVTTYYDVNTPGAGGAPGYAQFQQVKHGSAGSAINQSKLEYGGRTINSGQPTEATVYPVKKRVTYQSDSGGGDPVETTYTHEWWGDSPGEGDPTVQVKKRTEHLPDVGGGQNGGGWLSGNTRVQEYDIDGRLVKSTDARGTVTEHTYDDATGTMASTTQDPSGLDLLTAYEADGMGRPTKTIGPAHDVDGDTVQTLQQTVYLDDQHEVWAAAGYRVGAAAPYDYYTVGPVSITRKDASGRVTDEIQAALFSGGSPVNEVAGQLASGMSFPQTQWCRWTRHEYGDNGRLECTDVYHNIPDSGPGSVGTNYDRTEFNYDAMGRQDYVKTPGGTITRTVYDPRGLVLESWVGTNDTGGGSDNMRKVAVNTYDTDAYGSGSSSLDGLLTKTTQPVDDTPGNDRVVEYVYDWRDRQTTTVTTDGASTFYAVATLDNLGRATTTQQKRSTTLIAQSETSYDDRGRVYQTKRYAVSGAGVAGAALTDNTWYDEEGNVLKSAPAGSDAFTKTSYDAVGRATASYTAYYSGTGTETPQSVATDVVIEQSETTYDDASSVTISESLARYRNGSGNGALAAGTNARPSYTALYYDGIGRSVAAAEYGNQGNDSASFSRPSSTPNAAGSTATLLVSQTVYNARGEAEDQIAPLEAGSPSATTQTTRSTYDDAGRVASVVRNHGGSETEQVDTTYTADGQVKTLTAANSDTGAQVTTYAYGVTLAGSEVASNQLLASVTYPGTGSDRTVSYEYNRQGQRTQMTDQNDSVHDYAYDGLGRQVEDTVSAVGSGVDSGVRRIAHSYDNRLRLQKITSYSTTSGASGVTSDVEYLYNDFSQITTERQQHGAAATGSSPKVQYGYDDASGGSNTIRRESVTYPDGTVLAIGYGSGVNNELSRVEKLTWDSTDVVSYDYLGMNQVVIQKYPEPSTDVEYTLDHGTANAYAGLDRFGRVVDLQWLQGASERVHIKHGYDLAGNRLYRRDEAARANSAGYDQLYGYDGLNRLTSMEQGTLNAGNDAISSATLTQDWTLDQTGNWDNFQQGVVGTLNQDRTHSTVNEITNITESTGTAWPTPGYDNNGNMTSMPQPKSLGASYGATWDAWNRLVSLDDSGVVQANAYDGLGRRITRAEGATTTHFYYSNQWQCLEQRENSSTSASKQLVWGTRYVDDLVLRDTPSERLYSLQDANFNVIAIADNAGAVKERFVYQPYGESAGLDPDFSSYSGADYEWEVRFTGRELDLLTGLQLNRHRYYHAKLGRWVNRDPIAYKGSGWNLYEYNNSTPLDKLDPNGTTPQALRDCKAQCLEDHQGWTVNKSLLNCYRACDENHDKCADMRKKLMLGLFKMCEKKFANGVISQKDRDKCREEAKCIAMGIDKTCRDGGRPNLGPVWRAIPGGGDERNRGVYCYEWAYGYKNACDDCNPEHFDCKVDWAAWQDTGASDIPIHSWCEVRCGDDALFVDDGFMEGFPGYCHEERPCGGRYEWPNGGFGRPPKPGKEGCCPAMP</sequence>
<feature type="region of interest" description="Disordered" evidence="2">
    <location>
        <begin position="969"/>
        <end position="990"/>
    </location>
</feature>
<gene>
    <name evidence="4" type="primary">wapA_1</name>
    <name evidence="4" type="ORF">KOR34_00950</name>
</gene>
<dbReference type="Proteomes" id="UP000316714">
    <property type="component" value="Unassembled WGS sequence"/>
</dbReference>
<feature type="domain" description="Teneurin-like YD-shell" evidence="3">
    <location>
        <begin position="1437"/>
        <end position="1601"/>
    </location>
</feature>
<dbReference type="PANTHER" id="PTHR32305">
    <property type="match status" value="1"/>
</dbReference>
<keyword evidence="4" id="KW-0378">Hydrolase</keyword>
<dbReference type="PANTHER" id="PTHR32305:SF15">
    <property type="entry name" value="PROTEIN RHSA-RELATED"/>
    <property type="match status" value="1"/>
</dbReference>
<protein>
    <submittedName>
        <fullName evidence="4">tRNA3(Ser)-specific nuclease WapA</fullName>
        <ecNumber evidence="4">3.1.-.-</ecNumber>
    </submittedName>
</protein>
<evidence type="ECO:0000313" key="5">
    <source>
        <dbReference type="Proteomes" id="UP000316714"/>
    </source>
</evidence>
<dbReference type="InterPro" id="IPR050708">
    <property type="entry name" value="T6SS_VgrG/RHS"/>
</dbReference>
<dbReference type="Pfam" id="PF25023">
    <property type="entry name" value="TEN_YD-shell"/>
    <property type="match status" value="1"/>
</dbReference>
<evidence type="ECO:0000259" key="3">
    <source>
        <dbReference type="Pfam" id="PF25023"/>
    </source>
</evidence>
<organism evidence="4 5">
    <name type="scientific">Posidoniimonas corsicana</name>
    <dbReference type="NCBI Taxonomy" id="1938618"/>
    <lineage>
        <taxon>Bacteria</taxon>
        <taxon>Pseudomonadati</taxon>
        <taxon>Planctomycetota</taxon>
        <taxon>Planctomycetia</taxon>
        <taxon>Pirellulales</taxon>
        <taxon>Lacipirellulaceae</taxon>
        <taxon>Posidoniimonas</taxon>
    </lineage>
</organism>
<proteinExistence type="predicted"/>
<dbReference type="InterPro" id="IPR056823">
    <property type="entry name" value="TEN-like_YD-shell"/>
</dbReference>
<comment type="caution">
    <text evidence="4">The sequence shown here is derived from an EMBL/GenBank/DDBJ whole genome shotgun (WGS) entry which is preliminary data.</text>
</comment>
<feature type="compositionally biased region" description="Polar residues" evidence="2">
    <location>
        <begin position="979"/>
        <end position="988"/>
    </location>
</feature>
<evidence type="ECO:0000256" key="2">
    <source>
        <dbReference type="SAM" id="MobiDB-lite"/>
    </source>
</evidence>
<keyword evidence="1" id="KW-0677">Repeat</keyword>
<dbReference type="NCBIfam" id="TIGR03696">
    <property type="entry name" value="Rhs_assc_core"/>
    <property type="match status" value="1"/>
</dbReference>
<evidence type="ECO:0000256" key="1">
    <source>
        <dbReference type="ARBA" id="ARBA00022737"/>
    </source>
</evidence>